<dbReference type="SUPFAM" id="SSF53383">
    <property type="entry name" value="PLP-dependent transferases"/>
    <property type="match status" value="1"/>
</dbReference>
<evidence type="ECO:0000313" key="8">
    <source>
        <dbReference type="Proteomes" id="UP000468650"/>
    </source>
</evidence>
<gene>
    <name evidence="7" type="ORF">F8C67_07170</name>
</gene>
<dbReference type="Gene3D" id="3.40.640.10">
    <property type="entry name" value="Type I PLP-dependent aspartate aminotransferase-like (Major domain)"/>
    <property type="match status" value="1"/>
</dbReference>
<evidence type="ECO:0000256" key="1">
    <source>
        <dbReference type="ARBA" id="ARBA00001933"/>
    </source>
</evidence>
<dbReference type="GO" id="GO:0008732">
    <property type="term" value="F:L-allo-threonine aldolase activity"/>
    <property type="evidence" value="ECO:0007669"/>
    <property type="project" value="TreeGrafter"/>
</dbReference>
<dbReference type="Gene3D" id="3.90.1150.10">
    <property type="entry name" value="Aspartate Aminotransferase, domain 1"/>
    <property type="match status" value="1"/>
</dbReference>
<dbReference type="GO" id="GO:0006545">
    <property type="term" value="P:glycine biosynthetic process"/>
    <property type="evidence" value="ECO:0007669"/>
    <property type="project" value="TreeGrafter"/>
</dbReference>
<sequence>MIDLRSDTVTKPTKPMLEAMFKAEVGDNVLEHDPTVRKLELKAAEMFGMDDALFCPSGTMTNQIALNVHTVPGNEVICHKHAHIYNYEGGGAAFNSGLQIRAAGDDYGRITAEEIKPLINGWGDVHACPTGLISMENTSNKGGGTCMDYEELKRIGILARENGLPYHMDGARLFNALVAKGETPAQYGQIFDSISICLSKGLGCPVGSLLLGDRDFITAANRTRKRFGGGMRQAGYLAAAGIYALDNHVERLAEDHARAARLGEALGNHPAVDNVKPVETNIVIFELKEGYDAKEWMQKLAEQDISIIAMSATLLRMVTHYDFSDSDLLRTIELLQDL</sequence>
<dbReference type="PIRSF" id="PIRSF017617">
    <property type="entry name" value="Thr_aldolase"/>
    <property type="match status" value="1"/>
</dbReference>
<dbReference type="InterPro" id="IPR015422">
    <property type="entry name" value="PyrdxlP-dep_Trfase_small"/>
</dbReference>
<proteinExistence type="inferred from homology"/>
<dbReference type="GO" id="GO:0005829">
    <property type="term" value="C:cytosol"/>
    <property type="evidence" value="ECO:0007669"/>
    <property type="project" value="TreeGrafter"/>
</dbReference>
<dbReference type="CDD" id="cd06502">
    <property type="entry name" value="TA_like"/>
    <property type="match status" value="1"/>
</dbReference>
<comment type="similarity">
    <text evidence="2">Belongs to the threonine aldolase family.</text>
</comment>
<evidence type="ECO:0000256" key="5">
    <source>
        <dbReference type="PIRSR" id="PIRSR017617-1"/>
    </source>
</evidence>
<protein>
    <submittedName>
        <fullName evidence="7">Threonine aldolase</fullName>
    </submittedName>
</protein>
<dbReference type="RefSeq" id="WP_151667149.1">
    <property type="nucleotide sequence ID" value="NZ_WBVO01000004.1"/>
</dbReference>
<reference evidence="7 8" key="1">
    <citation type="submission" date="2019-09" db="EMBL/GenBank/DDBJ databases">
        <title>Genomes of family Cryomorphaceae.</title>
        <authorList>
            <person name="Bowman J.P."/>
        </authorList>
    </citation>
    <scope>NUCLEOTIDE SEQUENCE [LARGE SCALE GENOMIC DNA]</scope>
    <source>
        <strain evidence="7 8">LMG 25704</strain>
    </source>
</reference>
<accession>A0A6N6RKL6</accession>
<comment type="cofactor">
    <cofactor evidence="1">
        <name>pyridoxal 5'-phosphate</name>
        <dbReference type="ChEBI" id="CHEBI:597326"/>
    </cofactor>
</comment>
<evidence type="ECO:0000259" key="6">
    <source>
        <dbReference type="Pfam" id="PF01212"/>
    </source>
</evidence>
<dbReference type="InterPro" id="IPR015424">
    <property type="entry name" value="PyrdxlP-dep_Trfase"/>
</dbReference>
<dbReference type="InterPro" id="IPR023603">
    <property type="entry name" value="Low_specificity_L-TA-like"/>
</dbReference>
<feature type="modified residue" description="N6-(pyridoxal phosphate)lysine" evidence="5">
    <location>
        <position position="200"/>
    </location>
</feature>
<dbReference type="NCBIfam" id="NF041359">
    <property type="entry name" value="GntG_guanitoxin"/>
    <property type="match status" value="1"/>
</dbReference>
<dbReference type="OrthoDB" id="9774495at2"/>
<evidence type="ECO:0000256" key="3">
    <source>
        <dbReference type="ARBA" id="ARBA00022898"/>
    </source>
</evidence>
<keyword evidence="3" id="KW-0663">Pyridoxal phosphate</keyword>
<organism evidence="7 8">
    <name type="scientific">Phaeocystidibacter luteus</name>
    <dbReference type="NCBI Taxonomy" id="911197"/>
    <lineage>
        <taxon>Bacteria</taxon>
        <taxon>Pseudomonadati</taxon>
        <taxon>Bacteroidota</taxon>
        <taxon>Flavobacteriia</taxon>
        <taxon>Flavobacteriales</taxon>
        <taxon>Phaeocystidibacteraceae</taxon>
        <taxon>Phaeocystidibacter</taxon>
    </lineage>
</organism>
<dbReference type="Proteomes" id="UP000468650">
    <property type="component" value="Unassembled WGS sequence"/>
</dbReference>
<evidence type="ECO:0000313" key="7">
    <source>
        <dbReference type="EMBL" id="KAB2810360.1"/>
    </source>
</evidence>
<evidence type="ECO:0000256" key="2">
    <source>
        <dbReference type="ARBA" id="ARBA00006966"/>
    </source>
</evidence>
<comment type="caution">
    <text evidence="7">The sequence shown here is derived from an EMBL/GenBank/DDBJ whole genome shotgun (WGS) entry which is preliminary data.</text>
</comment>
<keyword evidence="8" id="KW-1185">Reference proteome</keyword>
<dbReference type="GO" id="GO:0006567">
    <property type="term" value="P:L-threonine catabolic process"/>
    <property type="evidence" value="ECO:0007669"/>
    <property type="project" value="TreeGrafter"/>
</dbReference>
<dbReference type="InterPro" id="IPR001597">
    <property type="entry name" value="ArAA_b-elim_lyase/Thr_aldolase"/>
</dbReference>
<keyword evidence="4" id="KW-0456">Lyase</keyword>
<dbReference type="AlphaFoldDB" id="A0A6N6RKL6"/>
<evidence type="ECO:0000256" key="4">
    <source>
        <dbReference type="ARBA" id="ARBA00023239"/>
    </source>
</evidence>
<dbReference type="InterPro" id="IPR015421">
    <property type="entry name" value="PyrdxlP-dep_Trfase_major"/>
</dbReference>
<dbReference type="PANTHER" id="PTHR48097">
    <property type="entry name" value="L-THREONINE ALDOLASE-RELATED"/>
    <property type="match status" value="1"/>
</dbReference>
<feature type="domain" description="Aromatic amino acid beta-eliminating lyase/threonine aldolase" evidence="6">
    <location>
        <begin position="3"/>
        <end position="288"/>
    </location>
</feature>
<dbReference type="FunFam" id="3.40.640.10:FF:000030">
    <property type="entry name" value="Low-specificity L-threonine aldolase"/>
    <property type="match status" value="1"/>
</dbReference>
<dbReference type="PANTHER" id="PTHR48097:SF9">
    <property type="entry name" value="L-THREONINE ALDOLASE"/>
    <property type="match status" value="1"/>
</dbReference>
<name>A0A6N6RKL6_9FLAO</name>
<dbReference type="Pfam" id="PF01212">
    <property type="entry name" value="Beta_elim_lyase"/>
    <property type="match status" value="1"/>
</dbReference>
<dbReference type="EMBL" id="WBVO01000004">
    <property type="protein sequence ID" value="KAB2810360.1"/>
    <property type="molecule type" value="Genomic_DNA"/>
</dbReference>